<dbReference type="EC" id="3.1.4.-" evidence="6"/>
<evidence type="ECO:0000313" key="7">
    <source>
        <dbReference type="EMBL" id="ESO89820.1"/>
    </source>
</evidence>
<dbReference type="Proteomes" id="UP000030746">
    <property type="component" value="Unassembled WGS sequence"/>
</dbReference>
<dbReference type="PANTHER" id="PTHR13522:SF3">
    <property type="entry name" value="U6 SNRNA PHOSPHODIESTERASE 1"/>
    <property type="match status" value="1"/>
</dbReference>
<evidence type="ECO:0000256" key="6">
    <source>
        <dbReference type="HAMAP-Rule" id="MF_03040"/>
    </source>
</evidence>
<keyword evidence="3" id="KW-0456">Lyase</keyword>
<dbReference type="STRING" id="225164.V4A4A4"/>
<dbReference type="GO" id="GO:0016829">
    <property type="term" value="F:lyase activity"/>
    <property type="evidence" value="ECO:0007669"/>
    <property type="project" value="UniProtKB-KW"/>
</dbReference>
<evidence type="ECO:0000256" key="1">
    <source>
        <dbReference type="ARBA" id="ARBA00022722"/>
    </source>
</evidence>
<dbReference type="HOGENOM" id="CLU_057212_2_0_1"/>
<dbReference type="OrthoDB" id="49151at2759"/>
<protein>
    <recommendedName>
        <fullName evidence="6">U6 snRNA phosphodiesterase</fullName>
        <ecNumber evidence="6">3.1.4.-</ecNumber>
    </recommendedName>
</protein>
<dbReference type="InterPro" id="IPR027521">
    <property type="entry name" value="Usb1"/>
</dbReference>
<evidence type="ECO:0000256" key="2">
    <source>
        <dbReference type="ARBA" id="ARBA00022801"/>
    </source>
</evidence>
<comment type="similarity">
    <text evidence="6">Belongs to the 2H phosphoesterase superfamily. USB1 family.</text>
</comment>
<accession>V4A4A4</accession>
<dbReference type="PANTHER" id="PTHR13522">
    <property type="entry name" value="U6 SNRNA PHOSPHODIESTERASE 1"/>
    <property type="match status" value="1"/>
</dbReference>
<evidence type="ECO:0000256" key="3">
    <source>
        <dbReference type="ARBA" id="ARBA00023239"/>
    </source>
</evidence>
<keyword evidence="1 6" id="KW-0540">Nuclease</keyword>
<gene>
    <name evidence="7" type="ORF">LOTGIDRAFT_164857</name>
</gene>
<dbReference type="GO" id="GO:0034477">
    <property type="term" value="P:U6 snRNA 3'-end processing"/>
    <property type="evidence" value="ECO:0007669"/>
    <property type="project" value="UniProtKB-UniRule"/>
</dbReference>
<evidence type="ECO:0000256" key="4">
    <source>
        <dbReference type="ARBA" id="ARBA00023242"/>
    </source>
</evidence>
<dbReference type="OMA" id="KTVVLQY"/>
<dbReference type="EMBL" id="KB202544">
    <property type="protein sequence ID" value="ESO89820.1"/>
    <property type="molecule type" value="Genomic_DNA"/>
</dbReference>
<feature type="active site" description="Proton donor/acceptor" evidence="6">
    <location>
        <position position="115"/>
    </location>
</feature>
<dbReference type="KEGG" id="lgi:LOTGIDRAFT_164857"/>
<dbReference type="CTD" id="20239846"/>
<comment type="subcellular location">
    <subcellularLocation>
        <location evidence="6">Nucleus</location>
    </subcellularLocation>
</comment>
<feature type="active site" description="Proton donor/acceptor" evidence="6">
    <location>
        <position position="203"/>
    </location>
</feature>
<dbReference type="HAMAP" id="MF_03040">
    <property type="entry name" value="USB1"/>
    <property type="match status" value="1"/>
</dbReference>
<dbReference type="RefSeq" id="XP_009059604.1">
    <property type="nucleotide sequence ID" value="XM_009061356.1"/>
</dbReference>
<comment type="catalytic activity">
    <reaction evidence="5">
        <text>a 3'-end uridylyl-uridine-RNA = a 3'-end 2',3'-cyclophospho-uridine-RNA + uridine</text>
        <dbReference type="Rhea" id="RHEA:46052"/>
        <dbReference type="Rhea" id="RHEA-COMP:17384"/>
        <dbReference type="Rhea" id="RHEA-COMP:17385"/>
        <dbReference type="ChEBI" id="CHEBI:16704"/>
        <dbReference type="ChEBI" id="CHEBI:85643"/>
        <dbReference type="ChEBI" id="CHEBI:85644"/>
    </reaction>
    <physiologicalReaction direction="left-to-right" evidence="5">
        <dbReference type="Rhea" id="RHEA:46053"/>
    </physiologicalReaction>
</comment>
<dbReference type="GO" id="GO:1990838">
    <property type="term" value="F:poly(U)-specific exoribonuclease activity, producing 3' uridine cyclic phosphate ends"/>
    <property type="evidence" value="ECO:0007669"/>
    <property type="project" value="UniProtKB-UniRule"/>
</dbReference>
<evidence type="ECO:0000313" key="8">
    <source>
        <dbReference type="Proteomes" id="UP000030746"/>
    </source>
</evidence>
<dbReference type="GO" id="GO:0005634">
    <property type="term" value="C:nucleus"/>
    <property type="evidence" value="ECO:0007669"/>
    <property type="project" value="UniProtKB-SubCell"/>
</dbReference>
<dbReference type="Pfam" id="PF09749">
    <property type="entry name" value="HVSL"/>
    <property type="match status" value="1"/>
</dbReference>
<reference evidence="7 8" key="1">
    <citation type="journal article" date="2013" name="Nature">
        <title>Insights into bilaterian evolution from three spiralian genomes.</title>
        <authorList>
            <person name="Simakov O."/>
            <person name="Marletaz F."/>
            <person name="Cho S.J."/>
            <person name="Edsinger-Gonzales E."/>
            <person name="Havlak P."/>
            <person name="Hellsten U."/>
            <person name="Kuo D.H."/>
            <person name="Larsson T."/>
            <person name="Lv J."/>
            <person name="Arendt D."/>
            <person name="Savage R."/>
            <person name="Osoegawa K."/>
            <person name="de Jong P."/>
            <person name="Grimwood J."/>
            <person name="Chapman J.A."/>
            <person name="Shapiro H."/>
            <person name="Aerts A."/>
            <person name="Otillar R.P."/>
            <person name="Terry A.Y."/>
            <person name="Boore J.L."/>
            <person name="Grigoriev I.V."/>
            <person name="Lindberg D.R."/>
            <person name="Seaver E.C."/>
            <person name="Weisblat D.A."/>
            <person name="Putnam N.H."/>
            <person name="Rokhsar D.S."/>
        </authorList>
    </citation>
    <scope>NUCLEOTIDE SEQUENCE [LARGE SCALE GENOMIC DNA]</scope>
</reference>
<organism evidence="7 8">
    <name type="scientific">Lottia gigantea</name>
    <name type="common">Giant owl limpet</name>
    <dbReference type="NCBI Taxonomy" id="225164"/>
    <lineage>
        <taxon>Eukaryota</taxon>
        <taxon>Metazoa</taxon>
        <taxon>Spiralia</taxon>
        <taxon>Lophotrochozoa</taxon>
        <taxon>Mollusca</taxon>
        <taxon>Gastropoda</taxon>
        <taxon>Patellogastropoda</taxon>
        <taxon>Lottioidea</taxon>
        <taxon>Lottiidae</taxon>
        <taxon>Lottia</taxon>
    </lineage>
</organism>
<keyword evidence="8" id="KW-1185">Reference proteome</keyword>
<dbReference type="Gene3D" id="3.90.1140.10">
    <property type="entry name" value="Cyclic phosphodiesterase"/>
    <property type="match status" value="1"/>
</dbReference>
<dbReference type="GeneID" id="20239846"/>
<keyword evidence="2 6" id="KW-0378">Hydrolase</keyword>
<comment type="function">
    <text evidence="6">Phosphodiesterase responsible for the U6 snRNA 3' end processing. Acts as an exoribonuclease (RNase) responsible for trimming the poly(U) tract of the last nucleotides in the pre-U6 snRNA molecule, leading to the formation of mature U6 snRNA.</text>
</comment>
<name>V4A4A4_LOTGI</name>
<evidence type="ECO:0000256" key="5">
    <source>
        <dbReference type="ARBA" id="ARBA00029300"/>
    </source>
</evidence>
<proteinExistence type="inferred from homology"/>
<sequence>MSLGIVSYSSSDEEGINFSDSKIPELTEKNLRKRKFEDLKLPVPDSIQNMFKQQKKHEDNPVRHEGRIRSFEHVEGNWATHVYIPYLKEDRFISMVDEVLKCLHPLDFHKMSEFHLSLSRTVTIRHHWIDSLTQSLQKSFQHINRFICCLSTFKFYTNDEKNRTFLSLQVSDSRNRLKELTDLVDTCFEEFHLEKYYKNPSYHISIGWCLNNVIDKITNKQHTCLQETLDSFLEENEDLNYIDVDSIQCKTGNKAFTFRLKDS</sequence>
<dbReference type="AlphaFoldDB" id="V4A4A4"/>
<keyword evidence="4 6" id="KW-0539">Nucleus</keyword>